<dbReference type="Pfam" id="PF04464">
    <property type="entry name" value="Glyphos_transf"/>
    <property type="match status" value="1"/>
</dbReference>
<gene>
    <name evidence="1" type="ORF">ACFOHH_15685</name>
</gene>
<proteinExistence type="predicted"/>
<keyword evidence="2" id="KW-1185">Reference proteome</keyword>
<dbReference type="EMBL" id="JBHRSP010000024">
    <property type="protein sequence ID" value="MFC3074553.1"/>
    <property type="molecule type" value="Genomic_DNA"/>
</dbReference>
<dbReference type="Proteomes" id="UP001595377">
    <property type="component" value="Unassembled WGS sequence"/>
</dbReference>
<dbReference type="InterPro" id="IPR007554">
    <property type="entry name" value="Glycerophosphate_synth"/>
</dbReference>
<name>A0ABV7DJB9_9HYPH</name>
<dbReference type="SUPFAM" id="SSF53756">
    <property type="entry name" value="UDP-Glycosyltransferase/glycogen phosphorylase"/>
    <property type="match status" value="1"/>
</dbReference>
<dbReference type="Gene3D" id="3.40.50.12580">
    <property type="match status" value="1"/>
</dbReference>
<dbReference type="InterPro" id="IPR043148">
    <property type="entry name" value="TagF_C"/>
</dbReference>
<reference evidence="2" key="1">
    <citation type="journal article" date="2019" name="Int. J. Syst. Evol. Microbiol.">
        <title>The Global Catalogue of Microorganisms (GCM) 10K type strain sequencing project: providing services to taxonomists for standard genome sequencing and annotation.</title>
        <authorList>
            <consortium name="The Broad Institute Genomics Platform"/>
            <consortium name="The Broad Institute Genome Sequencing Center for Infectious Disease"/>
            <person name="Wu L."/>
            <person name="Ma J."/>
        </authorList>
    </citation>
    <scope>NUCLEOTIDE SEQUENCE [LARGE SCALE GENOMIC DNA]</scope>
    <source>
        <strain evidence="2">KCTC 52677</strain>
    </source>
</reference>
<accession>A0ABV7DJB9</accession>
<evidence type="ECO:0000313" key="1">
    <source>
        <dbReference type="EMBL" id="MFC3074553.1"/>
    </source>
</evidence>
<organism evidence="1 2">
    <name type="scientific">Shinella pollutisoli</name>
    <dbReference type="NCBI Taxonomy" id="2250594"/>
    <lineage>
        <taxon>Bacteria</taxon>
        <taxon>Pseudomonadati</taxon>
        <taxon>Pseudomonadota</taxon>
        <taxon>Alphaproteobacteria</taxon>
        <taxon>Hyphomicrobiales</taxon>
        <taxon>Rhizobiaceae</taxon>
        <taxon>Shinella</taxon>
    </lineage>
</organism>
<sequence>MPAKPCFVVKNKFQIAQFENLARAYPDARYLLLRRRTLWKEFKRSEIRASEIPIKLVDGDNVARIAAGSDVVFFQTLFSGIERVKRPLVSVQYGLAKERHNYGEWRALADMNLMFGPYSADRVAHFSPSYGVGNIKFADWEPHRAAEGRAEAKRAIGADPGKPLVLYMPTYGALGSFGELIDSLARLAGEFEVVIKMHHNNEIKGRSWRGEAKKRGLTQLYSGGADQKSLLAAADVVVSDFSGAIFDAIYARVPVVLFQDDAARRVGVQKFDLSSIEFSRRSELGVVCERPGELAAAIRTALSRPPEAIAQVEAVRAQLFADAAGSVARSTELVDRLLQGDIPRLTSPQLYVREAVRALTVSRAMRRQAEVPTFCQRFEAAVMKPILRIYSAVTGRGDEDD</sequence>
<comment type="caution">
    <text evidence="1">The sequence shown here is derived from an EMBL/GenBank/DDBJ whole genome shotgun (WGS) entry which is preliminary data.</text>
</comment>
<dbReference type="RefSeq" id="WP_257311868.1">
    <property type="nucleotide sequence ID" value="NZ_JANFDG010000002.1"/>
</dbReference>
<protein>
    <submittedName>
        <fullName evidence="1">CDP-glycerol glycerophosphotransferase family protein</fullName>
    </submittedName>
</protein>
<evidence type="ECO:0000313" key="2">
    <source>
        <dbReference type="Proteomes" id="UP001595377"/>
    </source>
</evidence>